<dbReference type="PANTHER" id="PTHR46410:SF26">
    <property type="entry name" value="BULB-TYPE LECTIN DOMAIN-CONTAINING PROTEIN-RELATED"/>
    <property type="match status" value="1"/>
</dbReference>
<dbReference type="InterPro" id="IPR036431">
    <property type="entry name" value="ARID_dom_sf"/>
</dbReference>
<dbReference type="CDD" id="cd16100">
    <property type="entry name" value="ARID"/>
    <property type="match status" value="1"/>
</dbReference>
<dbReference type="SMART" id="SM01014">
    <property type="entry name" value="ARID"/>
    <property type="match status" value="1"/>
</dbReference>
<gene>
    <name evidence="3" type="ORF">E3N88_35068</name>
</gene>
<feature type="region of interest" description="Disordered" evidence="1">
    <location>
        <begin position="499"/>
        <end position="526"/>
    </location>
</feature>
<dbReference type="Proteomes" id="UP000326396">
    <property type="component" value="Linkage Group LG7"/>
</dbReference>
<feature type="region of interest" description="Disordered" evidence="1">
    <location>
        <begin position="14"/>
        <end position="41"/>
    </location>
</feature>
<proteinExistence type="predicted"/>
<dbReference type="Pfam" id="PF22936">
    <property type="entry name" value="Pol_BBD"/>
    <property type="match status" value="1"/>
</dbReference>
<accession>A0A5N6M030</accession>
<evidence type="ECO:0000256" key="1">
    <source>
        <dbReference type="SAM" id="MobiDB-lite"/>
    </source>
</evidence>
<dbReference type="PANTHER" id="PTHR46410">
    <property type="entry name" value="AT-RICH INTERACTIVE DOMAIN-CONTAINING PROTEIN 2"/>
    <property type="match status" value="1"/>
</dbReference>
<name>A0A5N6M030_9ASTR</name>
<sequence length="526" mass="60721">MDEPTTPEWCLKKQMASRSPGHQWYQSHMRGKKGLTRSSRVDRKWLHGAIPKIRSRDHGKGMGRVQGAKKKNKSSPGEDRNGIIQGFARMKLKRKEMSVVSKRTDLKGWDDIWFVSKTNVKHLSGIRDVFVKFQPCYGIETRTDHPVDLIINGIGDVKMEMNGKETIVPCVSYVPGYGKNVLSLEHLLWQGFKVNFMGNKCEIYYMFSEKAENNEIDLNMLSHESLEKLCHSLDREMIIQTKGNKLNSYLDGHYERLFNKMMNFKGTKDEKGKEKVYECIKVNSLSSMEDFLDSLEDEILVIGNKEMFMAEFDNMLKWFYKKQLRCEKEFEIPPVIDGNEIEMMHFYLIVKYMGGCEKVTKEERWLDVVDRMGLLVYMVKKVELCYMKYFGLMDSYYKAMKEGDVGTNKTKEERFTYGNSRNHEVTDDLVWVTRKVGFHKNWPHLCVPIEAIEGSRVEEEEEQNCVFASSGANLKAAVAEQWTAGADLNPAETDVHTAGAAVTKEDEDSSEDDDLVIITSEDVQEY</sequence>
<feature type="compositionally biased region" description="Acidic residues" evidence="1">
    <location>
        <begin position="505"/>
        <end position="515"/>
    </location>
</feature>
<dbReference type="Gene3D" id="1.10.150.60">
    <property type="entry name" value="ARID DNA-binding domain"/>
    <property type="match status" value="1"/>
</dbReference>
<comment type="caution">
    <text evidence="3">The sequence shown here is derived from an EMBL/GenBank/DDBJ whole genome shotgun (WGS) entry which is preliminary data.</text>
</comment>
<evidence type="ECO:0000313" key="3">
    <source>
        <dbReference type="EMBL" id="KAD3067188.1"/>
    </source>
</evidence>
<keyword evidence="4" id="KW-1185">Reference proteome</keyword>
<dbReference type="InterPro" id="IPR054722">
    <property type="entry name" value="PolX-like_BBD"/>
</dbReference>
<dbReference type="AlphaFoldDB" id="A0A5N6M030"/>
<dbReference type="OrthoDB" id="10068428at2759"/>
<dbReference type="SMART" id="SM00501">
    <property type="entry name" value="BRIGHT"/>
    <property type="match status" value="1"/>
</dbReference>
<evidence type="ECO:0000313" key="4">
    <source>
        <dbReference type="Proteomes" id="UP000326396"/>
    </source>
</evidence>
<dbReference type="SUPFAM" id="SSF46774">
    <property type="entry name" value="ARID-like"/>
    <property type="match status" value="1"/>
</dbReference>
<protein>
    <recommendedName>
        <fullName evidence="2">ARID domain-containing protein</fullName>
    </recommendedName>
</protein>
<dbReference type="PROSITE" id="PS51011">
    <property type="entry name" value="ARID"/>
    <property type="match status" value="1"/>
</dbReference>
<reference evidence="3 4" key="1">
    <citation type="submission" date="2019-05" db="EMBL/GenBank/DDBJ databases">
        <title>Mikania micrantha, genome provides insights into the molecular mechanism of rapid growth.</title>
        <authorList>
            <person name="Liu B."/>
        </authorList>
    </citation>
    <scope>NUCLEOTIDE SEQUENCE [LARGE SCALE GENOMIC DNA]</scope>
    <source>
        <strain evidence="3">NLD-2019</strain>
        <tissue evidence="3">Leaf</tissue>
    </source>
</reference>
<evidence type="ECO:0000259" key="2">
    <source>
        <dbReference type="PROSITE" id="PS51011"/>
    </source>
</evidence>
<dbReference type="GO" id="GO:0003677">
    <property type="term" value="F:DNA binding"/>
    <property type="evidence" value="ECO:0007669"/>
    <property type="project" value="InterPro"/>
</dbReference>
<dbReference type="EMBL" id="SZYD01000017">
    <property type="protein sequence ID" value="KAD3067188.1"/>
    <property type="molecule type" value="Genomic_DNA"/>
</dbReference>
<dbReference type="Pfam" id="PF01388">
    <property type="entry name" value="ARID"/>
    <property type="match status" value="1"/>
</dbReference>
<feature type="domain" description="ARID" evidence="2">
    <location>
        <begin position="306"/>
        <end position="398"/>
    </location>
</feature>
<feature type="region of interest" description="Disordered" evidence="1">
    <location>
        <begin position="53"/>
        <end position="82"/>
    </location>
</feature>
<dbReference type="InterPro" id="IPR001606">
    <property type="entry name" value="ARID_dom"/>
</dbReference>
<organism evidence="3 4">
    <name type="scientific">Mikania micrantha</name>
    <name type="common">bitter vine</name>
    <dbReference type="NCBI Taxonomy" id="192012"/>
    <lineage>
        <taxon>Eukaryota</taxon>
        <taxon>Viridiplantae</taxon>
        <taxon>Streptophyta</taxon>
        <taxon>Embryophyta</taxon>
        <taxon>Tracheophyta</taxon>
        <taxon>Spermatophyta</taxon>
        <taxon>Magnoliopsida</taxon>
        <taxon>eudicotyledons</taxon>
        <taxon>Gunneridae</taxon>
        <taxon>Pentapetalae</taxon>
        <taxon>asterids</taxon>
        <taxon>campanulids</taxon>
        <taxon>Asterales</taxon>
        <taxon>Asteraceae</taxon>
        <taxon>Asteroideae</taxon>
        <taxon>Heliantheae alliance</taxon>
        <taxon>Eupatorieae</taxon>
        <taxon>Mikania</taxon>
    </lineage>
</organism>